<feature type="region of interest" description="Disordered" evidence="1">
    <location>
        <begin position="1"/>
        <end position="22"/>
    </location>
</feature>
<dbReference type="EMBL" id="JARAVY010000017">
    <property type="protein sequence ID" value="MDX2913968.1"/>
    <property type="molecule type" value="Genomic_DNA"/>
</dbReference>
<dbReference type="GO" id="GO:0016874">
    <property type="term" value="F:ligase activity"/>
    <property type="evidence" value="ECO:0007669"/>
    <property type="project" value="UniProtKB-KW"/>
</dbReference>
<dbReference type="Gene3D" id="3.90.1140.10">
    <property type="entry name" value="Cyclic phosphodiesterase"/>
    <property type="match status" value="1"/>
</dbReference>
<comment type="caution">
    <text evidence="2">The sequence shown here is derived from an EMBL/GenBank/DDBJ whole genome shotgun (WGS) entry which is preliminary data.</text>
</comment>
<name>A0ABU4LE92_9ACTN</name>
<evidence type="ECO:0000256" key="1">
    <source>
        <dbReference type="SAM" id="MobiDB-lite"/>
    </source>
</evidence>
<dbReference type="RefSeq" id="WP_086757366.1">
    <property type="nucleotide sequence ID" value="NZ_JAGJBZ010000005.1"/>
</dbReference>
<proteinExistence type="predicted"/>
<organism evidence="2 3">
    <name type="scientific">Streptomyces griseiscabiei</name>
    <dbReference type="NCBI Taxonomy" id="2993540"/>
    <lineage>
        <taxon>Bacteria</taxon>
        <taxon>Bacillati</taxon>
        <taxon>Actinomycetota</taxon>
        <taxon>Actinomycetes</taxon>
        <taxon>Kitasatosporales</taxon>
        <taxon>Streptomycetaceae</taxon>
        <taxon>Streptomyces</taxon>
    </lineage>
</organism>
<keyword evidence="3" id="KW-1185">Reference proteome</keyword>
<protein>
    <submittedName>
        <fullName evidence="2">2'-5' RNA ligase family protein</fullName>
    </submittedName>
</protein>
<reference evidence="2 3" key="1">
    <citation type="journal article" date="2023" name="Microb. Genom.">
        <title>Mesoterricola silvestris gen. nov., sp. nov., Mesoterricola sediminis sp. nov., Geothrix oryzae sp. nov., Geothrix edaphica sp. nov., Geothrix rubra sp. nov., and Geothrix limicola sp. nov., six novel members of Acidobacteriota isolated from soils.</title>
        <authorList>
            <person name="Weisberg A.J."/>
            <person name="Pearce E."/>
            <person name="Kramer C.G."/>
            <person name="Chang J.H."/>
            <person name="Clarke C.R."/>
        </authorList>
    </citation>
    <scope>NUCLEOTIDE SEQUENCE [LARGE SCALE GENOMIC DNA]</scope>
    <source>
        <strain evidence="2 3">NRRL_B-2795</strain>
    </source>
</reference>
<dbReference type="SUPFAM" id="SSF55144">
    <property type="entry name" value="LigT-like"/>
    <property type="match status" value="1"/>
</dbReference>
<evidence type="ECO:0000313" key="2">
    <source>
        <dbReference type="EMBL" id="MDX2913968.1"/>
    </source>
</evidence>
<evidence type="ECO:0000313" key="3">
    <source>
        <dbReference type="Proteomes" id="UP001271723"/>
    </source>
</evidence>
<gene>
    <name evidence="2" type="ORF">PV517_35535</name>
</gene>
<dbReference type="InterPro" id="IPR009097">
    <property type="entry name" value="Cyclic_Pdiesterase"/>
</dbReference>
<keyword evidence="2" id="KW-0436">Ligase</keyword>
<accession>A0ABU4LE92</accession>
<sequence length="241" mass="27128">MTTPLIEDSRAFPAVPPSDLDDPQQITANDWDAFQAVGRMTNHWDRPGWAPGHRAYYWMLTFPDEPELIDQARWCQQALADLDMDEVPHDGLHITMNKIGSCAEVEPRTVDLLAHLADGRLGSRFELRAEPMAGSKGAIRFSVTPWTQLVELHTALHRAGQDAGVPGGRPSSLFRPHLGILYNNRERGAAPVIDAVSDLRKRPSVALRLKRVDMVELRREGRTYRWNVLHSLALSDRSLSR</sequence>
<dbReference type="Proteomes" id="UP001271723">
    <property type="component" value="Unassembled WGS sequence"/>
</dbReference>
<dbReference type="Pfam" id="PF13563">
    <property type="entry name" value="2_5_RNA_ligase2"/>
    <property type="match status" value="1"/>
</dbReference>